<evidence type="ECO:0000313" key="2">
    <source>
        <dbReference type="Proteomes" id="UP000664844"/>
    </source>
</evidence>
<organism evidence="1 2">
    <name type="scientific">Phormidium pseudopriestleyi FRX01</name>
    <dbReference type="NCBI Taxonomy" id="1759528"/>
    <lineage>
        <taxon>Bacteria</taxon>
        <taxon>Bacillati</taxon>
        <taxon>Cyanobacteriota</taxon>
        <taxon>Cyanophyceae</taxon>
        <taxon>Oscillatoriophycideae</taxon>
        <taxon>Oscillatoriales</taxon>
        <taxon>Oscillatoriaceae</taxon>
        <taxon>Phormidium</taxon>
    </lineage>
</organism>
<protein>
    <submittedName>
        <fullName evidence="1">Uncharacterized protein</fullName>
    </submittedName>
</protein>
<name>A0ABS3FZN9_9CYAN</name>
<accession>A0ABS3FZN9</accession>
<proteinExistence type="predicted"/>
<comment type="caution">
    <text evidence="1">The sequence shown here is derived from an EMBL/GenBank/DDBJ whole genome shotgun (WGS) entry which is preliminary data.</text>
</comment>
<gene>
    <name evidence="1" type="ORF">J0895_24935</name>
</gene>
<keyword evidence="2" id="KW-1185">Reference proteome</keyword>
<dbReference type="RefSeq" id="WP_207090683.1">
    <property type="nucleotide sequence ID" value="NZ_JAFLQW010000667.1"/>
</dbReference>
<sequence>MGKTLEERIIPQFPKLRAGLQGLADGVEAYWLERVQGINVFETLQEEQLHDLFSQAPEGFSNYQVLKVDQWQDLSEDLVAWGYRRGMLPGERAKYKEVVAALAGELAANFGKYLCTGVEG</sequence>
<dbReference type="EMBL" id="JAFLQW010000667">
    <property type="protein sequence ID" value="MBO0352269.1"/>
    <property type="molecule type" value="Genomic_DNA"/>
</dbReference>
<evidence type="ECO:0000313" key="1">
    <source>
        <dbReference type="EMBL" id="MBO0352269.1"/>
    </source>
</evidence>
<reference evidence="1 2" key="1">
    <citation type="submission" date="2021-03" db="EMBL/GenBank/DDBJ databases">
        <title>Metabolic Capacity of the Antarctic Cyanobacterium Phormidium pseudopriestleyi that Sustains Oxygenic Photosynthesis in the Presence of Hydrogen Sulfide.</title>
        <authorList>
            <person name="Lumian J.E."/>
            <person name="Jungblut A.D."/>
            <person name="Dillon M.L."/>
            <person name="Hawes I."/>
            <person name="Doran P.T."/>
            <person name="Mackey T.J."/>
            <person name="Dick G.J."/>
            <person name="Grettenberger C.L."/>
            <person name="Sumner D.Y."/>
        </authorList>
    </citation>
    <scope>NUCLEOTIDE SEQUENCE [LARGE SCALE GENOMIC DNA]</scope>
    <source>
        <strain evidence="1 2">FRX01</strain>
    </source>
</reference>
<dbReference type="Proteomes" id="UP000664844">
    <property type="component" value="Unassembled WGS sequence"/>
</dbReference>